<evidence type="ECO:0000313" key="2">
    <source>
        <dbReference type="Proteomes" id="UP000054776"/>
    </source>
</evidence>
<gene>
    <name evidence="1" type="ORF">T01_15208</name>
</gene>
<evidence type="ECO:0000313" key="1">
    <source>
        <dbReference type="EMBL" id="KRY33357.1"/>
    </source>
</evidence>
<sequence>MRILKNFAKRYSIKIYPIFNEGINRSCMNVLILSQMVGSLRYYVSIDTHIFGKSMKIMIIPCSEIRYSILES</sequence>
<reference evidence="1 2" key="1">
    <citation type="submission" date="2015-01" db="EMBL/GenBank/DDBJ databases">
        <title>Evolution of Trichinella species and genotypes.</title>
        <authorList>
            <person name="Korhonen P.K."/>
            <person name="Edoardo P."/>
            <person name="Giuseppe L.R."/>
            <person name="Gasser R.B."/>
        </authorList>
    </citation>
    <scope>NUCLEOTIDE SEQUENCE [LARGE SCALE GENOMIC DNA]</scope>
    <source>
        <strain evidence="1">ISS3</strain>
    </source>
</reference>
<keyword evidence="2" id="KW-1185">Reference proteome</keyword>
<dbReference type="EMBL" id="JYDH01000083">
    <property type="protein sequence ID" value="KRY33357.1"/>
    <property type="molecule type" value="Genomic_DNA"/>
</dbReference>
<comment type="caution">
    <text evidence="1">The sequence shown here is derived from an EMBL/GenBank/DDBJ whole genome shotgun (WGS) entry which is preliminary data.</text>
</comment>
<organism evidence="1 2">
    <name type="scientific">Trichinella spiralis</name>
    <name type="common">Trichina worm</name>
    <dbReference type="NCBI Taxonomy" id="6334"/>
    <lineage>
        <taxon>Eukaryota</taxon>
        <taxon>Metazoa</taxon>
        <taxon>Ecdysozoa</taxon>
        <taxon>Nematoda</taxon>
        <taxon>Enoplea</taxon>
        <taxon>Dorylaimia</taxon>
        <taxon>Trichinellida</taxon>
        <taxon>Trichinellidae</taxon>
        <taxon>Trichinella</taxon>
    </lineage>
</organism>
<dbReference type="Proteomes" id="UP000054776">
    <property type="component" value="Unassembled WGS sequence"/>
</dbReference>
<protein>
    <submittedName>
        <fullName evidence="1">Uncharacterized protein</fullName>
    </submittedName>
</protein>
<proteinExistence type="predicted"/>
<name>A0A0V1B8U5_TRISP</name>
<dbReference type="InParanoid" id="A0A0V1B8U5"/>
<accession>A0A0V1B8U5</accession>
<dbReference type="AlphaFoldDB" id="A0A0V1B8U5"/>